<dbReference type="AlphaFoldDB" id="H5Y1F4"/>
<dbReference type="InterPro" id="IPR011045">
    <property type="entry name" value="N2O_reductase_N"/>
</dbReference>
<evidence type="ECO:0000313" key="2">
    <source>
        <dbReference type="Proteomes" id="UP000005104"/>
    </source>
</evidence>
<dbReference type="SUPFAM" id="SSF50974">
    <property type="entry name" value="Nitrous oxide reductase, N-terminal domain"/>
    <property type="match status" value="1"/>
</dbReference>
<dbReference type="OrthoDB" id="1798382at2"/>
<dbReference type="RefSeq" id="WP_007778680.1">
    <property type="nucleotide sequence ID" value="NZ_CM001441.1"/>
</dbReference>
<organism evidence="1 2">
    <name type="scientific">Desulfosporosinus youngiae DSM 17734</name>
    <dbReference type="NCBI Taxonomy" id="768710"/>
    <lineage>
        <taxon>Bacteria</taxon>
        <taxon>Bacillati</taxon>
        <taxon>Bacillota</taxon>
        <taxon>Clostridia</taxon>
        <taxon>Eubacteriales</taxon>
        <taxon>Desulfitobacteriaceae</taxon>
        <taxon>Desulfosporosinus</taxon>
    </lineage>
</organism>
<dbReference type="EMBL" id="CM001441">
    <property type="protein sequence ID" value="EHQ87567.1"/>
    <property type="molecule type" value="Genomic_DNA"/>
</dbReference>
<keyword evidence="2" id="KW-1185">Reference proteome</keyword>
<dbReference type="Proteomes" id="UP000005104">
    <property type="component" value="Chromosome"/>
</dbReference>
<dbReference type="HOGENOM" id="CLU_979065_0_0_9"/>
<dbReference type="Gene3D" id="2.130.10.10">
    <property type="entry name" value="YVTN repeat-like/Quinoprotein amine dehydrogenase"/>
    <property type="match status" value="1"/>
</dbReference>
<dbReference type="NCBIfam" id="TIGR02276">
    <property type="entry name" value="beta_rpt_yvtn"/>
    <property type="match status" value="4"/>
</dbReference>
<dbReference type="InterPro" id="IPR015943">
    <property type="entry name" value="WD40/YVTN_repeat-like_dom_sf"/>
</dbReference>
<protein>
    <submittedName>
        <fullName evidence="1">YVTN family beta-propeller repeat protein</fullName>
    </submittedName>
</protein>
<dbReference type="STRING" id="768710.DesyoDRAFT_0373"/>
<gene>
    <name evidence="1" type="ORF">DesyoDRAFT_0373</name>
</gene>
<sequence length="289" mass="30634">MASLTTGLIENTGVSGLRPCSTIMVRVLNTDLINATIRISGYYWVGTTKKEYVLDLLTVTPGEVSNNNYYAQFDIFEFQFITSSDAIEISVFGKDDAGNSTAVYNVMPAQLSPIGMERTASEAAKMTIPNALNRIYVLNSGSNNISVIDGTSNTFIGNVIVGSGPFGIGANQITNRIYVANFGSNNVSVIDGSSNRVVTTITVGSNPVGLGINPTTNKIYVTNWGSRSVSVIDGFTHVVIATIMVDASPEGVNVNPTTNLIYITNHSSNNVSVIDGSTNSVIAIVNLVN</sequence>
<dbReference type="PANTHER" id="PTHR47197">
    <property type="entry name" value="PROTEIN NIRF"/>
    <property type="match status" value="1"/>
</dbReference>
<dbReference type="PANTHER" id="PTHR47197:SF3">
    <property type="entry name" value="DIHYDRO-HEME D1 DEHYDROGENASE"/>
    <property type="match status" value="1"/>
</dbReference>
<dbReference type="eggNOG" id="COG3391">
    <property type="taxonomic scope" value="Bacteria"/>
</dbReference>
<accession>H5Y1F4</accession>
<dbReference type="InterPro" id="IPR011964">
    <property type="entry name" value="YVTN_b-propeller_repeat"/>
</dbReference>
<reference evidence="1 2" key="1">
    <citation type="submission" date="2011-11" db="EMBL/GenBank/DDBJ databases">
        <title>The Noncontiguous Finished genome of Desulfosporosinus youngiae DSM 17734.</title>
        <authorList>
            <consortium name="US DOE Joint Genome Institute (JGI-PGF)"/>
            <person name="Lucas S."/>
            <person name="Han J."/>
            <person name="Lapidus A."/>
            <person name="Cheng J.-F."/>
            <person name="Goodwin L."/>
            <person name="Pitluck S."/>
            <person name="Peters L."/>
            <person name="Ovchinnikova G."/>
            <person name="Lu M."/>
            <person name="Land M.L."/>
            <person name="Hauser L."/>
            <person name="Pester M."/>
            <person name="Spring S."/>
            <person name="Ollivier B."/>
            <person name="Rattei T."/>
            <person name="Klenk H.-P."/>
            <person name="Wagner M."/>
            <person name="Loy A."/>
            <person name="Woyke T.J."/>
        </authorList>
    </citation>
    <scope>NUCLEOTIDE SEQUENCE [LARGE SCALE GENOMIC DNA]</scope>
    <source>
        <strain evidence="1 2">DSM 17734</strain>
    </source>
</reference>
<proteinExistence type="predicted"/>
<dbReference type="InterPro" id="IPR051200">
    <property type="entry name" value="Host-pathogen_enzymatic-act"/>
</dbReference>
<name>H5Y1F4_9FIRM</name>
<evidence type="ECO:0000313" key="1">
    <source>
        <dbReference type="EMBL" id="EHQ87567.1"/>
    </source>
</evidence>